<comment type="caution">
    <text evidence="3">The sequence shown here is derived from an EMBL/GenBank/DDBJ whole genome shotgun (WGS) entry which is preliminary data.</text>
</comment>
<dbReference type="PROSITE" id="PS51257">
    <property type="entry name" value="PROKAR_LIPOPROTEIN"/>
    <property type="match status" value="1"/>
</dbReference>
<dbReference type="RefSeq" id="WP_069644513.1">
    <property type="nucleotide sequence ID" value="NZ_MIJZ01000001.1"/>
</dbReference>
<evidence type="ECO:0000313" key="3">
    <source>
        <dbReference type="EMBL" id="OEG13445.1"/>
    </source>
</evidence>
<evidence type="ECO:0008006" key="5">
    <source>
        <dbReference type="Google" id="ProtNLM"/>
    </source>
</evidence>
<feature type="signal peptide" evidence="2">
    <location>
        <begin position="1"/>
        <end position="23"/>
    </location>
</feature>
<keyword evidence="4" id="KW-1185">Reference proteome</keyword>
<accession>A0A1E5GLF9</accession>
<reference evidence="4" key="1">
    <citation type="submission" date="2016-09" db="EMBL/GenBank/DDBJ databases">
        <authorList>
            <person name="Gulvik C.A."/>
        </authorList>
    </citation>
    <scope>NUCLEOTIDE SEQUENCE [LARGE SCALE GENOMIC DNA]</scope>
    <source>
        <strain evidence="4">DSM 23328</strain>
    </source>
</reference>
<proteinExistence type="predicted"/>
<evidence type="ECO:0000313" key="4">
    <source>
        <dbReference type="Proteomes" id="UP000094068"/>
    </source>
</evidence>
<evidence type="ECO:0000256" key="1">
    <source>
        <dbReference type="SAM" id="Coils"/>
    </source>
</evidence>
<dbReference type="OrthoDB" id="1796373at2"/>
<dbReference type="AlphaFoldDB" id="A0A1E5GLF9"/>
<feature type="coiled-coil region" evidence="1">
    <location>
        <begin position="214"/>
        <end position="241"/>
    </location>
</feature>
<name>A0A1E5GLF9_9ENTE</name>
<keyword evidence="1" id="KW-0175">Coiled coil</keyword>
<dbReference type="EMBL" id="MIJZ01000001">
    <property type="protein sequence ID" value="OEG13445.1"/>
    <property type="molecule type" value="Genomic_DNA"/>
</dbReference>
<feature type="chain" id="PRO_5039309332" description="Lipoprotein" evidence="2">
    <location>
        <begin position="24"/>
        <end position="267"/>
    </location>
</feature>
<gene>
    <name evidence="3" type="ORF">BCR21_00175</name>
</gene>
<evidence type="ECO:0000256" key="2">
    <source>
        <dbReference type="SAM" id="SignalP"/>
    </source>
</evidence>
<sequence length="267" mass="29553">MKITRFGLVMLLSVTLVSLMACKNEKSEQKESTSTSISQTKDILASLGLENQNDVDTWETPLNVTILASSYMWAPTLEGKILEADNVFIATIEDMTTNYSDSMYDEKGELLSSTPITDFKLKVLDNLRGELPTDGFVKATRVDFGYGDGLEKGNFITLIENDIIPEKGKSYVFLARAVDGELIILNGGEAPSNFPLENAPMNLDKQSRSVVENIVDSSNKVEEIEKQVENEKETFNEIGNTLLNAHEIQACIEGNGNKLDMNKVIIK</sequence>
<protein>
    <recommendedName>
        <fullName evidence="5">Lipoprotein</fullName>
    </recommendedName>
</protein>
<keyword evidence="2" id="KW-0732">Signal</keyword>
<dbReference type="Proteomes" id="UP000094068">
    <property type="component" value="Unassembled WGS sequence"/>
</dbReference>
<organism evidence="3 4">
    <name type="scientific">Enterococcus ureasiticus</name>
    <dbReference type="NCBI Taxonomy" id="903984"/>
    <lineage>
        <taxon>Bacteria</taxon>
        <taxon>Bacillati</taxon>
        <taxon>Bacillota</taxon>
        <taxon>Bacilli</taxon>
        <taxon>Lactobacillales</taxon>
        <taxon>Enterococcaceae</taxon>
        <taxon>Enterococcus</taxon>
    </lineage>
</organism>